<dbReference type="EMBL" id="CAFAAI010000007">
    <property type="protein sequence ID" value="CAB4786768.1"/>
    <property type="molecule type" value="Genomic_DNA"/>
</dbReference>
<proteinExistence type="predicted"/>
<gene>
    <name evidence="1" type="ORF">UFOPK2992_00114</name>
</gene>
<dbReference type="PANTHER" id="PTHR12526:SF630">
    <property type="entry name" value="GLYCOSYLTRANSFERASE"/>
    <property type="match status" value="1"/>
</dbReference>
<accession>A0A6J6WVF5</accession>
<dbReference type="Gene3D" id="3.40.50.2000">
    <property type="entry name" value="Glycogen Phosphorylase B"/>
    <property type="match status" value="1"/>
</dbReference>
<dbReference type="PROSITE" id="PS51257">
    <property type="entry name" value="PROKAR_LIPOPROTEIN"/>
    <property type="match status" value="1"/>
</dbReference>
<dbReference type="PANTHER" id="PTHR12526">
    <property type="entry name" value="GLYCOSYLTRANSFERASE"/>
    <property type="match status" value="1"/>
</dbReference>
<evidence type="ECO:0000313" key="1">
    <source>
        <dbReference type="EMBL" id="CAB4786768.1"/>
    </source>
</evidence>
<sequence length="403" mass="43422">MTRLQAHVFLSAYACHPVDGSEPGVGWQVLSAALAEVETVTVLTRQNNIDAVAGALAAADADRCHVVGYDLPRLFTYLKKRLPAGTQLYYMAWQFGARRVVRRVDSQRAISIAHHVTFAVDWMPTCLGALRADVPVIWGPVGGATTGSVRSLWLMGFRGALADVPRVVAAVVGRRLFGLREASHASIIIAQNPTVAGNINRHANKILVEPNAFIPADFRISPSLPSPDPAIIRLIGVGRISGFKGWRLAVQVVARLPDNYELDIYGAGPDLPRLRHYIKRRGLESRVRLRGWASRPDVLQAVANASCFIHPSFHDSAPGVLAEAISVGVPCVVLGVSGSAYMASLCGGLVVDPAGRDLPGRFAKEVMACRPPTDIGRFGVHRLPGLLRQWYELASSGTLTDGN</sequence>
<reference evidence="1" key="1">
    <citation type="submission" date="2020-05" db="EMBL/GenBank/DDBJ databases">
        <authorList>
            <person name="Chiriac C."/>
            <person name="Salcher M."/>
            <person name="Ghai R."/>
            <person name="Kavagutti S V."/>
        </authorList>
    </citation>
    <scope>NUCLEOTIDE SEQUENCE</scope>
</reference>
<dbReference type="AlphaFoldDB" id="A0A6J6WVF5"/>
<dbReference type="Pfam" id="PF13692">
    <property type="entry name" value="Glyco_trans_1_4"/>
    <property type="match status" value="1"/>
</dbReference>
<protein>
    <submittedName>
        <fullName evidence="1">Unannotated protein</fullName>
    </submittedName>
</protein>
<name>A0A6J6WVF5_9ZZZZ</name>
<dbReference type="SUPFAM" id="SSF53756">
    <property type="entry name" value="UDP-Glycosyltransferase/glycogen phosphorylase"/>
    <property type="match status" value="1"/>
</dbReference>
<organism evidence="1">
    <name type="scientific">freshwater metagenome</name>
    <dbReference type="NCBI Taxonomy" id="449393"/>
    <lineage>
        <taxon>unclassified sequences</taxon>
        <taxon>metagenomes</taxon>
        <taxon>ecological metagenomes</taxon>
    </lineage>
</organism>